<evidence type="ECO:0000259" key="6">
    <source>
        <dbReference type="PROSITE" id="PS51192"/>
    </source>
</evidence>
<dbReference type="GO" id="GO:0003676">
    <property type="term" value="F:nucleic acid binding"/>
    <property type="evidence" value="ECO:0007669"/>
    <property type="project" value="InterPro"/>
</dbReference>
<dbReference type="AlphaFoldDB" id="A0A8B7S0G8"/>
<evidence type="ECO:0000256" key="2">
    <source>
        <dbReference type="ARBA" id="ARBA00022741"/>
    </source>
</evidence>
<dbReference type="InterPro" id="IPR014001">
    <property type="entry name" value="Helicase_ATP-bd"/>
</dbReference>
<dbReference type="FunFam" id="3.40.50.300:FF:001039">
    <property type="entry name" value="ATP-dependent RNA helicase DDX60"/>
    <property type="match status" value="1"/>
</dbReference>
<evidence type="ECO:0000313" key="7">
    <source>
        <dbReference type="Proteomes" id="UP000694851"/>
    </source>
</evidence>
<dbReference type="PROSITE" id="PS51192">
    <property type="entry name" value="HELICASE_ATP_BIND_1"/>
    <property type="match status" value="1"/>
</dbReference>
<feature type="domain" description="Helicase ATP-binding" evidence="6">
    <location>
        <begin position="51"/>
        <end position="218"/>
    </location>
</feature>
<accession>A0A8B7S0G8</accession>
<dbReference type="InterPro" id="IPR052431">
    <property type="entry name" value="SKI2_subfamily_helicases"/>
</dbReference>
<organism evidence="7 8">
    <name type="scientific">Hipposideros armiger</name>
    <name type="common">Great Himalayan leaf-nosed bat</name>
    <dbReference type="NCBI Taxonomy" id="186990"/>
    <lineage>
        <taxon>Eukaryota</taxon>
        <taxon>Metazoa</taxon>
        <taxon>Chordata</taxon>
        <taxon>Craniata</taxon>
        <taxon>Vertebrata</taxon>
        <taxon>Euteleostomi</taxon>
        <taxon>Mammalia</taxon>
        <taxon>Eutheria</taxon>
        <taxon>Laurasiatheria</taxon>
        <taxon>Chiroptera</taxon>
        <taxon>Yinpterochiroptera</taxon>
        <taxon>Rhinolophoidea</taxon>
        <taxon>Hipposideridae</taxon>
        <taxon>Hipposideros</taxon>
    </lineage>
</organism>
<dbReference type="SMART" id="SM00487">
    <property type="entry name" value="DEXDc"/>
    <property type="match status" value="1"/>
</dbReference>
<dbReference type="GO" id="GO:0004386">
    <property type="term" value="F:helicase activity"/>
    <property type="evidence" value="ECO:0007669"/>
    <property type="project" value="UniProtKB-KW"/>
</dbReference>
<comment type="similarity">
    <text evidence="1">Belongs to the helicase family.</text>
</comment>
<dbReference type="CDD" id="cd18025">
    <property type="entry name" value="DEXHc_DDX60"/>
    <property type="match status" value="1"/>
</dbReference>
<dbReference type="PANTHER" id="PTHR44533:SF5">
    <property type="entry name" value="DEXD_H-BOX HELICASE 60"/>
    <property type="match status" value="1"/>
</dbReference>
<evidence type="ECO:0000256" key="3">
    <source>
        <dbReference type="ARBA" id="ARBA00022801"/>
    </source>
</evidence>
<evidence type="ECO:0000313" key="8">
    <source>
        <dbReference type="RefSeq" id="XP_019506118.1"/>
    </source>
</evidence>
<sequence>MKKDISKYSVQIGAARFQLTHMGPYLFREERSDPDPRVHRFIPDTWQRELLDVVDNNESAIIVAPTSSGKTYASYYCMEKILRESDEGVVVYVAPTKALVNQVVGTVCSLFTKALPKGLVVCGVFTRDYRHDTLNCQILVTVPQCLEILLLSPHTQQWVKRIRYVIFDEVHCLGGEIGAEVWEHLLVMIRCPFLALSATISNPEHLTEWLVLIKRYWQHVESTMENSGPAQNTLKLSKKQQRKRIEKPSHRVRLVWYKERYNDLEKYVCSLKDDNFIIEHYHPCAALTVSHMQKYGIPLDLGFSPRESVLLYDAMVHVWPEWTRVQELEPEEFRCFKNKVVIMRADAKKYEEELKKELMHWIQLDPSKVNQLLNYLKPETFDSAESEKRRMFPCFVEKLKEMGNLPAIFFFYNIHSVEMSASRLFTNLISKQNTHNDPNSEKEKKILRRKLWKATRTQRRNCAVFFNSDSGARIQRIILLAAEIKEIRKNLKKHYAISPDCTYTDRTVVDHQTLTKILHRLRGTRQSYRLHGLLRRGIGYHHGSMEYKHRQVVEMLFRLKHIKMSGRAGRRGEDLIGNVFFYGIPLPKIERLLKSNVPKLKGQFPLSITLVLRLMLLVARADDKEDAKAKALSVLQHSLMSFKKPNIQCMLKFYFIYSLQFLVTEGYLNQECVPIGYSGLVSHLHYHEPANFVFVSLLEKCLFHKLCIPMNVKGPKRFSNDVMETLVMVLANLFGRHHLSPCVKKLKKRFPHSVVILDDLPKEFAEVVKEHNNRVQKNFGSFLLTISKLADMKKEYQLPLSEIDFSGKEYEDSELVSHLMPGTESRTAVSPFACLSNITDQDLFDIDVVNDAMLRTIDVHDKNIPILCLEKRDKNGRKCPLNGYVLNFYKTGSLSALTLDNWLNMGDAFHLIRSFALTVQSIRISLGDLCDDEDDNVVLAFKQLSDDFRMKLGKKID</sequence>
<keyword evidence="5" id="KW-0067">ATP-binding</keyword>
<gene>
    <name evidence="8" type="primary">LOC109386945</name>
</gene>
<dbReference type="PANTHER" id="PTHR44533">
    <property type="entry name" value="DEAD/H RNA HELICASE, PUTATIVE-RELATED"/>
    <property type="match status" value="1"/>
</dbReference>
<dbReference type="GO" id="GO:0005737">
    <property type="term" value="C:cytoplasm"/>
    <property type="evidence" value="ECO:0007669"/>
    <property type="project" value="TreeGrafter"/>
</dbReference>
<dbReference type="SUPFAM" id="SSF52540">
    <property type="entry name" value="P-loop containing nucleoside triphosphate hydrolases"/>
    <property type="match status" value="2"/>
</dbReference>
<dbReference type="GO" id="GO:0005524">
    <property type="term" value="F:ATP binding"/>
    <property type="evidence" value="ECO:0007669"/>
    <property type="project" value="UniProtKB-KW"/>
</dbReference>
<dbReference type="Pfam" id="PF00270">
    <property type="entry name" value="DEAD"/>
    <property type="match status" value="1"/>
</dbReference>
<keyword evidence="2" id="KW-0547">Nucleotide-binding</keyword>
<dbReference type="OrthoDB" id="64767at2759"/>
<dbReference type="GeneID" id="109386945"/>
<dbReference type="RefSeq" id="XP_019506118.1">
    <property type="nucleotide sequence ID" value="XM_019650573.1"/>
</dbReference>
<evidence type="ECO:0000256" key="1">
    <source>
        <dbReference type="ARBA" id="ARBA00008708"/>
    </source>
</evidence>
<dbReference type="Gene3D" id="3.40.50.300">
    <property type="entry name" value="P-loop containing nucleotide triphosphate hydrolases"/>
    <property type="match status" value="2"/>
</dbReference>
<dbReference type="Pfam" id="PF26076">
    <property type="entry name" value="WHD_DDX60"/>
    <property type="match status" value="1"/>
</dbReference>
<protein>
    <submittedName>
        <fullName evidence="8">Probable ATP-dependent RNA helicase DDX60</fullName>
    </submittedName>
</protein>
<keyword evidence="3" id="KW-0378">Hydrolase</keyword>
<dbReference type="KEGG" id="hai:109386945"/>
<dbReference type="InterPro" id="IPR027417">
    <property type="entry name" value="P-loop_NTPase"/>
</dbReference>
<dbReference type="InterPro" id="IPR011545">
    <property type="entry name" value="DEAD/DEAH_box_helicase_dom"/>
</dbReference>
<evidence type="ECO:0000256" key="5">
    <source>
        <dbReference type="ARBA" id="ARBA00022840"/>
    </source>
</evidence>
<name>A0A8B7S0G8_HIPAR</name>
<dbReference type="InterPro" id="IPR059032">
    <property type="entry name" value="WHD_DDX60"/>
</dbReference>
<dbReference type="Proteomes" id="UP000694851">
    <property type="component" value="Unplaced"/>
</dbReference>
<reference evidence="8" key="1">
    <citation type="submission" date="2025-08" db="UniProtKB">
        <authorList>
            <consortium name="RefSeq"/>
        </authorList>
    </citation>
    <scope>IDENTIFICATION</scope>
    <source>
        <tissue evidence="8">Muscle</tissue>
    </source>
</reference>
<proteinExistence type="inferred from homology"/>
<evidence type="ECO:0000256" key="4">
    <source>
        <dbReference type="ARBA" id="ARBA00022806"/>
    </source>
</evidence>
<dbReference type="GO" id="GO:0016787">
    <property type="term" value="F:hydrolase activity"/>
    <property type="evidence" value="ECO:0007669"/>
    <property type="project" value="UniProtKB-KW"/>
</dbReference>
<keyword evidence="4 8" id="KW-0347">Helicase</keyword>
<keyword evidence="7" id="KW-1185">Reference proteome</keyword>